<gene>
    <name evidence="1" type="ORF">Cvel_21713</name>
</gene>
<proteinExistence type="predicted"/>
<evidence type="ECO:0000313" key="1">
    <source>
        <dbReference type="EMBL" id="CEM28445.1"/>
    </source>
</evidence>
<accession>A0A0G4GFZ1</accession>
<dbReference type="PhylomeDB" id="A0A0G4GFZ1"/>
<organism evidence="1">
    <name type="scientific">Chromera velia CCMP2878</name>
    <dbReference type="NCBI Taxonomy" id="1169474"/>
    <lineage>
        <taxon>Eukaryota</taxon>
        <taxon>Sar</taxon>
        <taxon>Alveolata</taxon>
        <taxon>Colpodellida</taxon>
        <taxon>Chromeraceae</taxon>
        <taxon>Chromera</taxon>
    </lineage>
</organism>
<reference evidence="1" key="1">
    <citation type="submission" date="2014-11" db="EMBL/GenBank/DDBJ databases">
        <authorList>
            <person name="Otto D Thomas"/>
            <person name="Naeem Raeece"/>
        </authorList>
    </citation>
    <scope>NUCLEOTIDE SEQUENCE</scope>
</reference>
<name>A0A0G4GFZ1_9ALVE</name>
<dbReference type="AlphaFoldDB" id="A0A0G4GFZ1"/>
<dbReference type="VEuPathDB" id="CryptoDB:Cvel_21713"/>
<protein>
    <submittedName>
        <fullName evidence="1">Uncharacterized protein</fullName>
    </submittedName>
</protein>
<dbReference type="EMBL" id="CDMZ01001171">
    <property type="protein sequence ID" value="CEM28445.1"/>
    <property type="molecule type" value="Genomic_DNA"/>
</dbReference>
<sequence>MICQRCGAKVKYLQNPNATNPNPAWLEAHLMICPKLQPTLEGERSTRPFFDLVNRNAKYKYNQAKRGKPEDPGPESTKVVETLFECYDVPEEFRGPGMNDVWIPEDFLSQLQKFPEDCRIQVIDLHGPSFGVVDCVLDALLKHLNVYGGGWGSMLVSSASYLESKKAEDRGYPMKSCSSRYRHANRAVIYTYQAKEQDQNGAVFTRDYKVIFRVCPHIMHSQIASAIIYCPAQEPGRSFEHLGGWDDRLFKDAAQFGQKLREAERMLADSVQPDGRAEASPFWRRANKVFLAYHTATADPIDANLLEMAKINAEGLFQAAELAQPVAHLAIPPYDKQSDGFPTFLKTQVVNESWWFRFVPPGGAEAAVGGKDLGNFIRLCIAGFKNGFRNHFAHVQASHANLLRLYVPNTIIEWPEEAADDGMHDVPNFGGEMQDVPIQEGANGGGDVSGGPPREVSGSMMDGGMGQGFGPLAEGMGNMSLSPSHGIGGHAHPGSPFGAAGGQQQIFGMTGGSDVIEVLDVHNHPVRIPICNLMGYGLR</sequence>